<comment type="cofactor">
    <cofactor evidence="2 9">
        <name>a divalent metal cation</name>
        <dbReference type="ChEBI" id="CHEBI:60240"/>
    </cofactor>
</comment>
<organism evidence="10 11">
    <name type="scientific">Oceanisphaera marina</name>
    <dbReference type="NCBI Taxonomy" id="2017550"/>
    <lineage>
        <taxon>Bacteria</taxon>
        <taxon>Pseudomonadati</taxon>
        <taxon>Pseudomonadota</taxon>
        <taxon>Gammaproteobacteria</taxon>
        <taxon>Aeromonadales</taxon>
        <taxon>Aeromonadaceae</taxon>
        <taxon>Oceanisphaera</taxon>
    </lineage>
</organism>
<evidence type="ECO:0000256" key="2">
    <source>
        <dbReference type="ARBA" id="ARBA00001968"/>
    </source>
</evidence>
<comment type="function">
    <text evidence="7 9">Catalyzes the aldol cleavage of 4-hydroxy-4-methyl-2-oxoglutarate (HMG) into 2 molecules of pyruvate. Also contains a secondary oxaloacetate (OAA) decarboxylase activity due to the common pyruvate enolate transition state formed following C-C bond cleavage in the retro-aldol and decarboxylation reactions.</text>
</comment>
<dbReference type="Proteomes" id="UP000646152">
    <property type="component" value="Unassembled WGS sequence"/>
</dbReference>
<dbReference type="NCBIfam" id="NF006875">
    <property type="entry name" value="PRK09372.1"/>
    <property type="match status" value="1"/>
</dbReference>
<dbReference type="InterPro" id="IPR036704">
    <property type="entry name" value="RraA/RraA-like_sf"/>
</dbReference>
<dbReference type="SUPFAM" id="SSF89562">
    <property type="entry name" value="RraA-like"/>
    <property type="match status" value="1"/>
</dbReference>
<dbReference type="Pfam" id="PF03737">
    <property type="entry name" value="RraA-like"/>
    <property type="match status" value="1"/>
</dbReference>
<dbReference type="NCBIfam" id="TIGR01935">
    <property type="entry name" value="NOT-MenG"/>
    <property type="match status" value="1"/>
</dbReference>
<evidence type="ECO:0000256" key="4">
    <source>
        <dbReference type="ARBA" id="ARBA00011233"/>
    </source>
</evidence>
<reference evidence="11" key="1">
    <citation type="journal article" date="2019" name="Int. J. Syst. Evol. Microbiol.">
        <title>The Global Catalogue of Microorganisms (GCM) 10K type strain sequencing project: providing services to taxonomists for standard genome sequencing and annotation.</title>
        <authorList>
            <consortium name="The Broad Institute Genomics Platform"/>
            <consortium name="The Broad Institute Genome Sequencing Center for Infectious Disease"/>
            <person name="Wu L."/>
            <person name="Ma J."/>
        </authorList>
    </citation>
    <scope>NUCLEOTIDE SEQUENCE [LARGE SCALE GENOMIC DNA]</scope>
    <source>
        <strain evidence="11">CGMCC 1.15923</strain>
    </source>
</reference>
<dbReference type="Gene3D" id="3.50.30.40">
    <property type="entry name" value="Ribonuclease E inhibitor RraA/RraA-like"/>
    <property type="match status" value="1"/>
</dbReference>
<dbReference type="InterPro" id="IPR005493">
    <property type="entry name" value="RraA/RraA-like"/>
</dbReference>
<keyword evidence="6 9" id="KW-0456">Lyase</keyword>
<comment type="subunit">
    <text evidence="4 9">Homotrimer.</text>
</comment>
<proteinExistence type="inferred from homology"/>
<keyword evidence="5 9" id="KW-0479">Metal-binding</keyword>
<comment type="catalytic activity">
    <reaction evidence="1 9">
        <text>4-hydroxy-4-methyl-2-oxoglutarate = 2 pyruvate</text>
        <dbReference type="Rhea" id="RHEA:22748"/>
        <dbReference type="ChEBI" id="CHEBI:15361"/>
        <dbReference type="ChEBI" id="CHEBI:58276"/>
        <dbReference type="EC" id="4.1.3.17"/>
    </reaction>
</comment>
<evidence type="ECO:0000313" key="10">
    <source>
        <dbReference type="EMBL" id="GGB31072.1"/>
    </source>
</evidence>
<evidence type="ECO:0000256" key="7">
    <source>
        <dbReference type="ARBA" id="ARBA00025046"/>
    </source>
</evidence>
<evidence type="ECO:0000313" key="11">
    <source>
        <dbReference type="Proteomes" id="UP000646152"/>
    </source>
</evidence>
<dbReference type="PANTHER" id="PTHR33254:SF4">
    <property type="entry name" value="4-HYDROXY-4-METHYL-2-OXOGLUTARATE ALDOLASE 3-RELATED"/>
    <property type="match status" value="1"/>
</dbReference>
<comment type="similarity">
    <text evidence="3 9">Belongs to the class II aldolase/RraA-like family.</text>
</comment>
<dbReference type="RefSeq" id="WP_188628039.1">
    <property type="nucleotide sequence ID" value="NZ_BMKE01000001.1"/>
</dbReference>
<name>A0ABQ1I9W0_9GAMM</name>
<dbReference type="CDD" id="cd16841">
    <property type="entry name" value="RraA_family"/>
    <property type="match status" value="1"/>
</dbReference>
<protein>
    <recommendedName>
        <fullName evidence="9">4-hydroxy-4-methyl-2-oxoglutarate aldolase</fullName>
        <shortName evidence="9">HMG aldolase</shortName>
        <ecNumber evidence="9">4.1.1.112</ecNumber>
        <ecNumber evidence="9">4.1.3.17</ecNumber>
    </recommendedName>
    <alternativeName>
        <fullName evidence="9">Oxaloacetate decarboxylase</fullName>
    </alternativeName>
</protein>
<dbReference type="NCBIfam" id="NF009134">
    <property type="entry name" value="PRK12487.1"/>
    <property type="match status" value="1"/>
</dbReference>
<comment type="catalytic activity">
    <reaction evidence="8 9">
        <text>oxaloacetate + H(+) = pyruvate + CO2</text>
        <dbReference type="Rhea" id="RHEA:15641"/>
        <dbReference type="ChEBI" id="CHEBI:15361"/>
        <dbReference type="ChEBI" id="CHEBI:15378"/>
        <dbReference type="ChEBI" id="CHEBI:16452"/>
        <dbReference type="ChEBI" id="CHEBI:16526"/>
        <dbReference type="EC" id="4.1.1.112"/>
    </reaction>
</comment>
<dbReference type="EC" id="4.1.1.112" evidence="9"/>
<comment type="caution">
    <text evidence="10">The sequence shown here is derived from an EMBL/GenBank/DDBJ whole genome shotgun (WGS) entry which is preliminary data.</text>
</comment>
<evidence type="ECO:0000256" key="9">
    <source>
        <dbReference type="RuleBase" id="RU004338"/>
    </source>
</evidence>
<evidence type="ECO:0000256" key="8">
    <source>
        <dbReference type="ARBA" id="ARBA00047973"/>
    </source>
</evidence>
<evidence type="ECO:0000256" key="3">
    <source>
        <dbReference type="ARBA" id="ARBA00008621"/>
    </source>
</evidence>
<sequence length="163" mass="17320">MLDLLPDLCDEHGDIVEILEPIFNDYGAAHTFWGQVVTVKCKEDNSRVRELVATPGTGKVLVVDGGGSLRRALMGDQLAALAIENGWAGVVINGALRDAAAISEMALGVKALAICPMKTEKHGLGEVDVPVTFAGVTIEPGDYLYADINGILIAREPLSHHSF</sequence>
<dbReference type="EC" id="4.1.3.17" evidence="9"/>
<dbReference type="InterPro" id="IPR010203">
    <property type="entry name" value="RraA"/>
</dbReference>
<keyword evidence="11" id="KW-1185">Reference proteome</keyword>
<gene>
    <name evidence="10" type="primary">rraA-1</name>
    <name evidence="10" type="ORF">GCM10011502_00030</name>
</gene>
<accession>A0ABQ1I9W0</accession>
<dbReference type="PANTHER" id="PTHR33254">
    <property type="entry name" value="4-HYDROXY-4-METHYL-2-OXOGLUTARATE ALDOLASE 3-RELATED"/>
    <property type="match status" value="1"/>
</dbReference>
<dbReference type="EMBL" id="BMKE01000001">
    <property type="protein sequence ID" value="GGB31072.1"/>
    <property type="molecule type" value="Genomic_DNA"/>
</dbReference>
<evidence type="ECO:0000256" key="6">
    <source>
        <dbReference type="ARBA" id="ARBA00023239"/>
    </source>
</evidence>
<evidence type="ECO:0000256" key="5">
    <source>
        <dbReference type="ARBA" id="ARBA00022723"/>
    </source>
</evidence>
<evidence type="ECO:0000256" key="1">
    <source>
        <dbReference type="ARBA" id="ARBA00001342"/>
    </source>
</evidence>